<accession>A0A2M7XG00</accession>
<dbReference type="Pfam" id="PF18895">
    <property type="entry name" value="T4SS_pilin"/>
    <property type="match status" value="1"/>
</dbReference>
<proteinExistence type="predicted"/>
<dbReference type="AlphaFoldDB" id="A0A2M7XG00"/>
<sequence>MNHHRYFFLFFTLVYGCGLFGIVGHTANTSTVSTLDNLRCWTQKSCEQVVGGKQQGVWDNLSSDAKNECPGYGYCFPVKEKISVAIAIPGTGGAVVKVDDVGNYIQVFYNFLLGLGIVITVIMGMVGGIQYILASGSPQKTSAAVERIEKSIIGLVLLFCAVIILFTVNPELISLNLPKMPKVRQIIFVSDETPCEDLLDKNTKEGTKYVLDPASGSCGSPRSKVIQDANGDPITDTQCRWTDCSKSAKDSAGFTKICSEVKGKDQCIACTDIVARNNFEITPSSGICSSLTPRAKQGVRSDQYVSCEFSRDTGFSQWASTLGSTTFSGQCALVSINCNQITSCEAYDNVQVVNKDGSEDLDSFEGPSALGDDFSPILKICDQNICSNYVEGKVKNAPCKLYEGSTVVECVSASDSCLNSLTGC</sequence>
<evidence type="ECO:0000313" key="2">
    <source>
        <dbReference type="EMBL" id="PJA46782.1"/>
    </source>
</evidence>
<dbReference type="PROSITE" id="PS51257">
    <property type="entry name" value="PROKAR_LIPOPROTEIN"/>
    <property type="match status" value="1"/>
</dbReference>
<reference evidence="3" key="1">
    <citation type="submission" date="2017-09" db="EMBL/GenBank/DDBJ databases">
        <title>Depth-based differentiation of microbial function through sediment-hosted aquifers and enrichment of novel symbionts in the deep terrestrial subsurface.</title>
        <authorList>
            <person name="Probst A.J."/>
            <person name="Ladd B."/>
            <person name="Jarett J.K."/>
            <person name="Geller-Mcgrath D.E."/>
            <person name="Sieber C.M.K."/>
            <person name="Emerson J.B."/>
            <person name="Anantharaman K."/>
            <person name="Thomas B.C."/>
            <person name="Malmstrom R."/>
            <person name="Stieglmeier M."/>
            <person name="Klingl A."/>
            <person name="Woyke T."/>
            <person name="Ryan C.M."/>
            <person name="Banfield J.F."/>
        </authorList>
    </citation>
    <scope>NUCLEOTIDE SEQUENCE [LARGE SCALE GENOMIC DNA]</scope>
</reference>
<feature type="transmembrane region" description="Helical" evidence="1">
    <location>
        <begin position="107"/>
        <end position="132"/>
    </location>
</feature>
<feature type="transmembrane region" description="Helical" evidence="1">
    <location>
        <begin position="6"/>
        <end position="23"/>
    </location>
</feature>
<comment type="caution">
    <text evidence="2">The sequence shown here is derived from an EMBL/GenBank/DDBJ whole genome shotgun (WGS) entry which is preliminary data.</text>
</comment>
<keyword evidence="1" id="KW-0472">Membrane</keyword>
<gene>
    <name evidence="2" type="ORF">CO172_03520</name>
</gene>
<name>A0A2M7XG00_9BACT</name>
<evidence type="ECO:0000313" key="3">
    <source>
        <dbReference type="Proteomes" id="UP000229749"/>
    </source>
</evidence>
<evidence type="ECO:0000256" key="1">
    <source>
        <dbReference type="SAM" id="Phobius"/>
    </source>
</evidence>
<dbReference type="Proteomes" id="UP000229749">
    <property type="component" value="Unassembled WGS sequence"/>
</dbReference>
<keyword evidence="1" id="KW-1133">Transmembrane helix</keyword>
<organism evidence="2 3">
    <name type="scientific">Candidatus Uhrbacteria bacterium CG_4_9_14_3_um_filter_36_7</name>
    <dbReference type="NCBI Taxonomy" id="1975033"/>
    <lineage>
        <taxon>Bacteria</taxon>
        <taxon>Candidatus Uhriibacteriota</taxon>
    </lineage>
</organism>
<dbReference type="EMBL" id="PFWS01000054">
    <property type="protein sequence ID" value="PJA46782.1"/>
    <property type="molecule type" value="Genomic_DNA"/>
</dbReference>
<feature type="transmembrane region" description="Helical" evidence="1">
    <location>
        <begin position="152"/>
        <end position="175"/>
    </location>
</feature>
<dbReference type="InterPro" id="IPR043993">
    <property type="entry name" value="T4SS_pilin"/>
</dbReference>
<keyword evidence="1" id="KW-0812">Transmembrane</keyword>
<protein>
    <submittedName>
        <fullName evidence="2">Uncharacterized protein</fullName>
    </submittedName>
</protein>